<keyword evidence="2" id="KW-0560">Oxidoreductase</keyword>
<keyword evidence="5" id="KW-1185">Reference proteome</keyword>
<dbReference type="Gene3D" id="3.40.50.720">
    <property type="entry name" value="NAD(P)-binding Rossmann-like Domain"/>
    <property type="match status" value="1"/>
</dbReference>
<dbReference type="RefSeq" id="WP_106197381.1">
    <property type="nucleotide sequence ID" value="NZ_QGHD01000001.1"/>
</dbReference>
<dbReference type="Proteomes" id="UP000245523">
    <property type="component" value="Unassembled WGS sequence"/>
</dbReference>
<dbReference type="PRINTS" id="PR00081">
    <property type="entry name" value="GDHRDH"/>
</dbReference>
<dbReference type="Pfam" id="PF00106">
    <property type="entry name" value="adh_short"/>
    <property type="match status" value="1"/>
</dbReference>
<dbReference type="PANTHER" id="PTHR44196">
    <property type="entry name" value="DEHYDROGENASE/REDUCTASE SDR FAMILY MEMBER 7B"/>
    <property type="match status" value="1"/>
</dbReference>
<sequence length="264" mass="28397">MKRYQSLLITGASSGIGKAIAYALAPQAEQVVLVARRTDKLEALASDLSVRFGVQAYALSADLSESGDAEKVFEKTIELTGRPPDILVNDAGAGFCGNAAEISAAAECKMVTLNIESLMVLSKLALKTMNARRKGVILNVASLGGFQPGPYMAAYFASKAFVLSYSQALAEEAKPYHVRVLTLCPGSVDTAFHFLAGSKRGFLRKFWSSSPEQVAWESVRAILLGFPDVIIPGFANKAIVFAERILPRRLVIALTGKLLKPRDE</sequence>
<dbReference type="InterPro" id="IPR036291">
    <property type="entry name" value="NAD(P)-bd_dom_sf"/>
</dbReference>
<accession>A0ABX5LSD0</accession>
<name>A0ABX5LSD0_9BACT</name>
<dbReference type="PIRSF" id="PIRSF000126">
    <property type="entry name" value="11-beta-HSD1"/>
    <property type="match status" value="1"/>
</dbReference>
<proteinExistence type="inferred from homology"/>
<dbReference type="PANTHER" id="PTHR44196:SF2">
    <property type="entry name" value="SHORT-CHAIN DEHYDROGENASE-RELATED"/>
    <property type="match status" value="1"/>
</dbReference>
<evidence type="ECO:0000313" key="5">
    <source>
        <dbReference type="Proteomes" id="UP000245523"/>
    </source>
</evidence>
<evidence type="ECO:0000256" key="1">
    <source>
        <dbReference type="ARBA" id="ARBA00006484"/>
    </source>
</evidence>
<evidence type="ECO:0000256" key="2">
    <source>
        <dbReference type="ARBA" id="ARBA00023002"/>
    </source>
</evidence>
<evidence type="ECO:0008006" key="6">
    <source>
        <dbReference type="Google" id="ProtNLM"/>
    </source>
</evidence>
<organism evidence="4 5">
    <name type="scientific">Hallerella porci</name>
    <dbReference type="NCBI Taxonomy" id="1945871"/>
    <lineage>
        <taxon>Bacteria</taxon>
        <taxon>Pseudomonadati</taxon>
        <taxon>Fibrobacterota</taxon>
        <taxon>Fibrobacteria</taxon>
        <taxon>Fibrobacterales</taxon>
        <taxon>Fibrobacteraceae</taxon>
        <taxon>Hallerella</taxon>
    </lineage>
</organism>
<protein>
    <recommendedName>
        <fullName evidence="6">Short-chain dehydrogenase</fullName>
    </recommendedName>
</protein>
<dbReference type="SUPFAM" id="SSF51735">
    <property type="entry name" value="NAD(P)-binding Rossmann-fold domains"/>
    <property type="match status" value="1"/>
</dbReference>
<dbReference type="EMBL" id="QGHD01000001">
    <property type="protein sequence ID" value="PWL04188.1"/>
    <property type="molecule type" value="Genomic_DNA"/>
</dbReference>
<gene>
    <name evidence="4" type="ORF">B0H50_101201</name>
</gene>
<evidence type="ECO:0000313" key="4">
    <source>
        <dbReference type="EMBL" id="PWL04188.1"/>
    </source>
</evidence>
<reference evidence="4 5" key="1">
    <citation type="submission" date="2018-05" db="EMBL/GenBank/DDBJ databases">
        <title>Animal gut microbial communities from fecal samples from Wisconsin, USA.</title>
        <authorList>
            <person name="Neumann A."/>
        </authorList>
    </citation>
    <scope>NUCLEOTIDE SEQUENCE [LARGE SCALE GENOMIC DNA]</scope>
    <source>
        <strain evidence="4 5">UWS4</strain>
    </source>
</reference>
<comment type="caution">
    <text evidence="4">The sequence shown here is derived from an EMBL/GenBank/DDBJ whole genome shotgun (WGS) entry which is preliminary data.</text>
</comment>
<evidence type="ECO:0000256" key="3">
    <source>
        <dbReference type="RuleBase" id="RU000363"/>
    </source>
</evidence>
<dbReference type="CDD" id="cd05233">
    <property type="entry name" value="SDR_c"/>
    <property type="match status" value="1"/>
</dbReference>
<comment type="similarity">
    <text evidence="1 3">Belongs to the short-chain dehydrogenases/reductases (SDR) family.</text>
</comment>
<dbReference type="InterPro" id="IPR002347">
    <property type="entry name" value="SDR_fam"/>
</dbReference>
<dbReference type="PRINTS" id="PR00080">
    <property type="entry name" value="SDRFAMILY"/>
</dbReference>